<proteinExistence type="predicted"/>
<evidence type="ECO:0008006" key="3">
    <source>
        <dbReference type="Google" id="ProtNLM"/>
    </source>
</evidence>
<organism evidence="1 2">
    <name type="scientific">Stenotrophomonas nematodicola</name>
    <dbReference type="NCBI Taxonomy" id="2656746"/>
    <lineage>
        <taxon>Bacteria</taxon>
        <taxon>Pseudomonadati</taxon>
        <taxon>Pseudomonadota</taxon>
        <taxon>Gammaproteobacteria</taxon>
        <taxon>Lysobacterales</taxon>
        <taxon>Lysobacteraceae</taxon>
        <taxon>Stenotrophomonas</taxon>
    </lineage>
</organism>
<accession>A0ABW7CV66</accession>
<sequence>MTVAVCACATKPINTRTARSTPADRIFAPELMQAAEDRVELIVARDAGAMGSGCMTAVYLDGRKVSTIDNAEKVTFHIAPGRHILGTGPNPEGKALCRLGAERARRETEIIAELGKPLKYRLALSANGEISVMPTAF</sequence>
<keyword evidence="2" id="KW-1185">Reference proteome</keyword>
<evidence type="ECO:0000313" key="1">
    <source>
        <dbReference type="EMBL" id="MFG6108862.1"/>
    </source>
</evidence>
<comment type="caution">
    <text evidence="1">The sequence shown here is derived from an EMBL/GenBank/DDBJ whole genome shotgun (WGS) entry which is preliminary data.</text>
</comment>
<dbReference type="EMBL" id="JBHGCJ010000003">
    <property type="protein sequence ID" value="MFG6108862.1"/>
    <property type="molecule type" value="Genomic_DNA"/>
</dbReference>
<name>A0ABW7CV66_9GAMM</name>
<protein>
    <recommendedName>
        <fullName evidence="3">DUF306 domain-containing protein</fullName>
    </recommendedName>
</protein>
<reference evidence="1 2" key="1">
    <citation type="submission" date="2024-09" db="EMBL/GenBank/DDBJ databases">
        <authorList>
            <consortium name="All-Russian atlas of soil microorganisms"/>
            <consortium name="as a basis for the search for new antimicrobial producers and enzymes with unique properties"/>
            <person name="Sokolova E.A."/>
            <person name="Voronina E.N."/>
        </authorList>
    </citation>
    <scope>NUCLEOTIDE SEQUENCE [LARGE SCALE GENOMIC DNA]</scope>
    <source>
        <strain evidence="1 2">AF-22b-331.1</strain>
    </source>
</reference>
<dbReference type="Proteomes" id="UP001605261">
    <property type="component" value="Unassembled WGS sequence"/>
</dbReference>
<evidence type="ECO:0000313" key="2">
    <source>
        <dbReference type="Proteomes" id="UP001605261"/>
    </source>
</evidence>
<gene>
    <name evidence="1" type="ORF">ACEU0G_002856</name>
</gene>